<keyword evidence="2 4" id="KW-0808">Transferase</keyword>
<protein>
    <submittedName>
        <fullName evidence="4">8-amino-7-oxononanoate synthase</fullName>
        <ecNumber evidence="4">2.3.1.47</ecNumber>
    </submittedName>
</protein>
<name>A0A5B9W672_9BACT</name>
<dbReference type="Gene3D" id="3.90.1150.10">
    <property type="entry name" value="Aspartate Aminotransferase, domain 1"/>
    <property type="match status" value="1"/>
</dbReference>
<evidence type="ECO:0000256" key="1">
    <source>
        <dbReference type="ARBA" id="ARBA00001933"/>
    </source>
</evidence>
<dbReference type="Proteomes" id="UP000324233">
    <property type="component" value="Chromosome"/>
</dbReference>
<dbReference type="InterPro" id="IPR004839">
    <property type="entry name" value="Aminotransferase_I/II_large"/>
</dbReference>
<dbReference type="GO" id="GO:0030170">
    <property type="term" value="F:pyridoxal phosphate binding"/>
    <property type="evidence" value="ECO:0007669"/>
    <property type="project" value="InterPro"/>
</dbReference>
<feature type="domain" description="Aminotransferase class I/classII large" evidence="3">
    <location>
        <begin position="60"/>
        <end position="403"/>
    </location>
</feature>
<dbReference type="AlphaFoldDB" id="A0A5B9W672"/>
<dbReference type="InterPro" id="IPR015421">
    <property type="entry name" value="PyrdxlP-dep_Trfase_major"/>
</dbReference>
<dbReference type="InterPro" id="IPR050087">
    <property type="entry name" value="AON_synthase_class-II"/>
</dbReference>
<dbReference type="GO" id="GO:0008710">
    <property type="term" value="F:8-amino-7-oxononanoate synthase activity"/>
    <property type="evidence" value="ECO:0007669"/>
    <property type="project" value="UniProtKB-EC"/>
</dbReference>
<accession>A0A5B9W672</accession>
<dbReference type="PANTHER" id="PTHR13693">
    <property type="entry name" value="CLASS II AMINOTRANSFERASE/8-AMINO-7-OXONONANOATE SYNTHASE"/>
    <property type="match status" value="1"/>
</dbReference>
<dbReference type="Gene3D" id="3.40.640.10">
    <property type="entry name" value="Type I PLP-dependent aspartate aminotransferase-like (Major domain)"/>
    <property type="match status" value="1"/>
</dbReference>
<sequence>MAAPSPSPRAIDKLTAALKGNTLVRILEDFEARFPDAHMKDLVVDDVRGEREVLIEGKWVTNFGSDSFLGLDRDPRVLAAIRSGLHRWGSHNGTSRAFSSVRSNADAEDRLADWLGIEATLIYPSVTLANHGAIPGLVGRKDVIVLDELAHNSMQEGAKLAQAGGTRVATFPHSNPEGLEAALSKLRPYRLALVCVDGVYSMGGDLAPLAALREVASARDGVLYVDDAHGSGVLGPHGRGTVRDALGNYDDAIVVGSLSKAFSCAGGFVGCTAALKKLLKIRSNTYIFGGPVVPAYLEAIGQVLSILESAEYDRLRSRLDGHIDRLTRGLEALELVVSGGAAPIVSILVGDEADTLKAGRFLFDRGYYVQSVLFPAVPYHGGVLRVQCNANHSDDAIDGLVSAFDALAHSRIKLPRKGDRRGWGTAVLDKVAAYCAEKLVG</sequence>
<dbReference type="InterPro" id="IPR015422">
    <property type="entry name" value="PyrdxlP-dep_Trfase_small"/>
</dbReference>
<organism evidence="4 5">
    <name type="scientific">Aquisphaera giovannonii</name>
    <dbReference type="NCBI Taxonomy" id="406548"/>
    <lineage>
        <taxon>Bacteria</taxon>
        <taxon>Pseudomonadati</taxon>
        <taxon>Planctomycetota</taxon>
        <taxon>Planctomycetia</taxon>
        <taxon>Isosphaerales</taxon>
        <taxon>Isosphaeraceae</taxon>
        <taxon>Aquisphaera</taxon>
    </lineage>
</organism>
<reference evidence="4 5" key="1">
    <citation type="submission" date="2019-08" db="EMBL/GenBank/DDBJ databases">
        <title>Deep-cultivation of Planctomycetes and their phenomic and genomic characterization uncovers novel biology.</title>
        <authorList>
            <person name="Wiegand S."/>
            <person name="Jogler M."/>
            <person name="Boedeker C."/>
            <person name="Pinto D."/>
            <person name="Vollmers J."/>
            <person name="Rivas-Marin E."/>
            <person name="Kohn T."/>
            <person name="Peeters S.H."/>
            <person name="Heuer A."/>
            <person name="Rast P."/>
            <person name="Oberbeckmann S."/>
            <person name="Bunk B."/>
            <person name="Jeske O."/>
            <person name="Meyerdierks A."/>
            <person name="Storesund J.E."/>
            <person name="Kallscheuer N."/>
            <person name="Luecker S."/>
            <person name="Lage O.M."/>
            <person name="Pohl T."/>
            <person name="Merkel B.J."/>
            <person name="Hornburger P."/>
            <person name="Mueller R.-W."/>
            <person name="Bruemmer F."/>
            <person name="Labrenz M."/>
            <person name="Spormann A.M."/>
            <person name="Op den Camp H."/>
            <person name="Overmann J."/>
            <person name="Amann R."/>
            <person name="Jetten M.S.M."/>
            <person name="Mascher T."/>
            <person name="Medema M.H."/>
            <person name="Devos D.P."/>
            <person name="Kaster A.-K."/>
            <person name="Ovreas L."/>
            <person name="Rohde M."/>
            <person name="Galperin M.Y."/>
            <person name="Jogler C."/>
        </authorList>
    </citation>
    <scope>NUCLEOTIDE SEQUENCE [LARGE SCALE GENOMIC DNA]</scope>
    <source>
        <strain evidence="4 5">OJF2</strain>
    </source>
</reference>
<dbReference type="RefSeq" id="WP_148595890.1">
    <property type="nucleotide sequence ID" value="NZ_CP042997.1"/>
</dbReference>
<dbReference type="InterPro" id="IPR015424">
    <property type="entry name" value="PyrdxlP-dep_Trfase"/>
</dbReference>
<evidence type="ECO:0000313" key="5">
    <source>
        <dbReference type="Proteomes" id="UP000324233"/>
    </source>
</evidence>
<proteinExistence type="predicted"/>
<keyword evidence="5" id="KW-1185">Reference proteome</keyword>
<dbReference type="EC" id="2.3.1.47" evidence="4"/>
<evidence type="ECO:0000313" key="4">
    <source>
        <dbReference type="EMBL" id="QEH36176.1"/>
    </source>
</evidence>
<dbReference type="SUPFAM" id="SSF53383">
    <property type="entry name" value="PLP-dependent transferases"/>
    <property type="match status" value="1"/>
</dbReference>
<evidence type="ECO:0000259" key="3">
    <source>
        <dbReference type="Pfam" id="PF00155"/>
    </source>
</evidence>
<gene>
    <name evidence="4" type="primary">bioF</name>
    <name evidence="4" type="ORF">OJF2_47360</name>
</gene>
<dbReference type="OrthoDB" id="9807157at2"/>
<comment type="cofactor">
    <cofactor evidence="1">
        <name>pyridoxal 5'-phosphate</name>
        <dbReference type="ChEBI" id="CHEBI:597326"/>
    </cofactor>
</comment>
<evidence type="ECO:0000256" key="2">
    <source>
        <dbReference type="ARBA" id="ARBA00022679"/>
    </source>
</evidence>
<dbReference type="EMBL" id="CP042997">
    <property type="protein sequence ID" value="QEH36176.1"/>
    <property type="molecule type" value="Genomic_DNA"/>
</dbReference>
<keyword evidence="4" id="KW-0012">Acyltransferase</keyword>
<dbReference type="KEGG" id="agv:OJF2_47360"/>
<dbReference type="Pfam" id="PF00155">
    <property type="entry name" value="Aminotran_1_2"/>
    <property type="match status" value="1"/>
</dbReference>